<evidence type="ECO:0000256" key="1">
    <source>
        <dbReference type="SAM" id="MobiDB-lite"/>
    </source>
</evidence>
<accession>A0A7S4AS80</accession>
<gene>
    <name evidence="2" type="ORF">PAUS00366_LOCUS18070</name>
</gene>
<sequence length="103" mass="12107">MQFNSIQCMVDRLSTSGIEWHRIASNVGRRYSKTDSTLRAKQLVLGMNGVIEDETESYETKTKYETRCKRNEDETKHNNMHLHKTKRCEPERNETKPNGFDLI</sequence>
<proteinExistence type="predicted"/>
<feature type="region of interest" description="Disordered" evidence="1">
    <location>
        <begin position="75"/>
        <end position="103"/>
    </location>
</feature>
<evidence type="ECO:0000313" key="2">
    <source>
        <dbReference type="EMBL" id="CAE0725313.1"/>
    </source>
</evidence>
<dbReference type="EMBL" id="HBIX01026544">
    <property type="protein sequence ID" value="CAE0725313.1"/>
    <property type="molecule type" value="Transcribed_RNA"/>
</dbReference>
<organism evidence="2">
    <name type="scientific">Pseudo-nitzschia australis</name>
    <dbReference type="NCBI Taxonomy" id="44445"/>
    <lineage>
        <taxon>Eukaryota</taxon>
        <taxon>Sar</taxon>
        <taxon>Stramenopiles</taxon>
        <taxon>Ochrophyta</taxon>
        <taxon>Bacillariophyta</taxon>
        <taxon>Bacillariophyceae</taxon>
        <taxon>Bacillariophycidae</taxon>
        <taxon>Bacillariales</taxon>
        <taxon>Bacillariaceae</taxon>
        <taxon>Pseudo-nitzschia</taxon>
    </lineage>
</organism>
<protein>
    <submittedName>
        <fullName evidence="2">Uncharacterized protein</fullName>
    </submittedName>
</protein>
<dbReference type="AlphaFoldDB" id="A0A7S4AS80"/>
<reference evidence="2" key="1">
    <citation type="submission" date="2021-01" db="EMBL/GenBank/DDBJ databases">
        <authorList>
            <person name="Corre E."/>
            <person name="Pelletier E."/>
            <person name="Niang G."/>
            <person name="Scheremetjew M."/>
            <person name="Finn R."/>
            <person name="Kale V."/>
            <person name="Holt S."/>
            <person name="Cochrane G."/>
            <person name="Meng A."/>
            <person name="Brown T."/>
            <person name="Cohen L."/>
        </authorList>
    </citation>
    <scope>NUCLEOTIDE SEQUENCE</scope>
    <source>
        <strain evidence="2">10249 10 AB</strain>
    </source>
</reference>
<name>A0A7S4AS80_9STRA</name>